<proteinExistence type="predicted"/>
<organism evidence="3 4">
    <name type="scientific">Streptomyces yanii</name>
    <dbReference type="NCBI Taxonomy" id="78510"/>
    <lineage>
        <taxon>Bacteria</taxon>
        <taxon>Bacillati</taxon>
        <taxon>Actinomycetota</taxon>
        <taxon>Actinomycetes</taxon>
        <taxon>Kitasatosporales</taxon>
        <taxon>Streptomycetaceae</taxon>
        <taxon>Streptomyces</taxon>
    </lineage>
</organism>
<sequence>MVVHVFESPRGARAGLRFLALAALTAATACSSGSALAPTGSPSPIDKHKELGMDTHLRVGGNGTASPAPGSAAASATGQ</sequence>
<gene>
    <name evidence="3" type="ORF">ACFFTL_24950</name>
</gene>
<dbReference type="EMBL" id="JBHMCG010000102">
    <property type="protein sequence ID" value="MFB9575451.1"/>
    <property type="molecule type" value="Genomic_DNA"/>
</dbReference>
<reference evidence="3 4" key="1">
    <citation type="submission" date="2024-09" db="EMBL/GenBank/DDBJ databases">
        <authorList>
            <person name="Sun Q."/>
            <person name="Mori K."/>
        </authorList>
    </citation>
    <scope>NUCLEOTIDE SEQUENCE [LARGE SCALE GENOMIC DNA]</scope>
    <source>
        <strain evidence="3 4">JCM 3331</strain>
    </source>
</reference>
<evidence type="ECO:0000256" key="1">
    <source>
        <dbReference type="SAM" id="MobiDB-lite"/>
    </source>
</evidence>
<keyword evidence="2" id="KW-0732">Signal</keyword>
<dbReference type="Proteomes" id="UP001589710">
    <property type="component" value="Unassembled WGS sequence"/>
</dbReference>
<evidence type="ECO:0000256" key="2">
    <source>
        <dbReference type="SAM" id="SignalP"/>
    </source>
</evidence>
<feature type="signal peptide" evidence="2">
    <location>
        <begin position="1"/>
        <end position="37"/>
    </location>
</feature>
<dbReference type="RefSeq" id="WP_345515949.1">
    <property type="nucleotide sequence ID" value="NZ_BAAAXD010000034.1"/>
</dbReference>
<accession>A0ABV5RDQ1</accession>
<feature type="region of interest" description="Disordered" evidence="1">
    <location>
        <begin position="55"/>
        <end position="79"/>
    </location>
</feature>
<feature type="chain" id="PRO_5046122857" description="Lipoprotein" evidence="2">
    <location>
        <begin position="38"/>
        <end position="79"/>
    </location>
</feature>
<evidence type="ECO:0000313" key="4">
    <source>
        <dbReference type="Proteomes" id="UP001589710"/>
    </source>
</evidence>
<feature type="compositionally biased region" description="Low complexity" evidence="1">
    <location>
        <begin position="64"/>
        <end position="79"/>
    </location>
</feature>
<keyword evidence="4" id="KW-1185">Reference proteome</keyword>
<protein>
    <recommendedName>
        <fullName evidence="5">Lipoprotein</fullName>
    </recommendedName>
</protein>
<comment type="caution">
    <text evidence="3">The sequence shown here is derived from an EMBL/GenBank/DDBJ whole genome shotgun (WGS) entry which is preliminary data.</text>
</comment>
<evidence type="ECO:0000313" key="3">
    <source>
        <dbReference type="EMBL" id="MFB9575451.1"/>
    </source>
</evidence>
<evidence type="ECO:0008006" key="5">
    <source>
        <dbReference type="Google" id="ProtNLM"/>
    </source>
</evidence>
<name>A0ABV5RDQ1_9ACTN</name>